<feature type="transmembrane region" description="Helical" evidence="1">
    <location>
        <begin position="98"/>
        <end position="115"/>
    </location>
</feature>
<evidence type="ECO:0000256" key="1">
    <source>
        <dbReference type="SAM" id="Phobius"/>
    </source>
</evidence>
<gene>
    <name evidence="2" type="ordered locus">Ppro_0771</name>
</gene>
<dbReference type="Proteomes" id="UP000006732">
    <property type="component" value="Chromosome"/>
</dbReference>
<dbReference type="STRING" id="338966.Ppro_0771"/>
<keyword evidence="1" id="KW-0812">Transmembrane</keyword>
<organism evidence="2 3">
    <name type="scientific">Pelobacter propionicus (strain DSM 2379 / NBRC 103807 / OttBd1)</name>
    <dbReference type="NCBI Taxonomy" id="338966"/>
    <lineage>
        <taxon>Bacteria</taxon>
        <taxon>Pseudomonadati</taxon>
        <taxon>Thermodesulfobacteriota</taxon>
        <taxon>Desulfuromonadia</taxon>
        <taxon>Desulfuromonadales</taxon>
        <taxon>Desulfuromonadaceae</taxon>
        <taxon>Pelobacter</taxon>
    </lineage>
</organism>
<keyword evidence="1" id="KW-0472">Membrane</keyword>
<evidence type="ECO:0000313" key="3">
    <source>
        <dbReference type="Proteomes" id="UP000006732"/>
    </source>
</evidence>
<dbReference type="EMBL" id="CP000482">
    <property type="protein sequence ID" value="ABK98401.1"/>
    <property type="molecule type" value="Genomic_DNA"/>
</dbReference>
<sequence>MKIHASNSGRYTVVLVHPAFAWNCFTPPTALHAKKSPACTGLSLIQSSLAPAHPLRPLRPLWILPWGVMMWALWLPARRIINPCLPIMAICIVRRGFMVGRFISFMVATSSLLFLKV</sequence>
<proteinExistence type="predicted"/>
<keyword evidence="3" id="KW-1185">Reference proteome</keyword>
<keyword evidence="1" id="KW-1133">Transmembrane helix</keyword>
<protein>
    <submittedName>
        <fullName evidence="2">Uncharacterized protein</fullName>
    </submittedName>
</protein>
<reference evidence="2 3" key="1">
    <citation type="submission" date="2006-10" db="EMBL/GenBank/DDBJ databases">
        <title>Complete sequence of chromosome of Pelobacter propionicus DSM 2379.</title>
        <authorList>
            <consortium name="US DOE Joint Genome Institute"/>
            <person name="Copeland A."/>
            <person name="Lucas S."/>
            <person name="Lapidus A."/>
            <person name="Barry K."/>
            <person name="Detter J.C."/>
            <person name="Glavina del Rio T."/>
            <person name="Hammon N."/>
            <person name="Israni S."/>
            <person name="Dalin E."/>
            <person name="Tice H."/>
            <person name="Pitluck S."/>
            <person name="Saunders E."/>
            <person name="Brettin T."/>
            <person name="Bruce D."/>
            <person name="Han C."/>
            <person name="Tapia R."/>
            <person name="Schmutz J."/>
            <person name="Larimer F."/>
            <person name="Land M."/>
            <person name="Hauser L."/>
            <person name="Kyrpides N."/>
            <person name="Kim E."/>
            <person name="Lovley D."/>
            <person name="Richardson P."/>
        </authorList>
    </citation>
    <scope>NUCLEOTIDE SEQUENCE [LARGE SCALE GENOMIC DNA]</scope>
    <source>
        <strain evidence="3">DSM 2379 / NBRC 103807 / OttBd1</strain>
    </source>
</reference>
<dbReference type="KEGG" id="ppd:Ppro_0771"/>
<dbReference type="AlphaFoldDB" id="A1AM31"/>
<accession>A1AM31</accession>
<dbReference type="HOGENOM" id="CLU_2082603_0_0_7"/>
<evidence type="ECO:0000313" key="2">
    <source>
        <dbReference type="EMBL" id="ABK98401.1"/>
    </source>
</evidence>
<name>A1AM31_PELPD</name>